<evidence type="ECO:0000256" key="6">
    <source>
        <dbReference type="ARBA" id="ARBA00023242"/>
    </source>
</evidence>
<evidence type="ECO:0000259" key="8">
    <source>
        <dbReference type="PROSITE" id="PS50157"/>
    </source>
</evidence>
<feature type="domain" description="C2H2-type" evidence="8">
    <location>
        <begin position="11"/>
        <end position="38"/>
    </location>
</feature>
<evidence type="ECO:0000256" key="2">
    <source>
        <dbReference type="ARBA" id="ARBA00022723"/>
    </source>
</evidence>
<gene>
    <name evidence="9" type="ORF">MNOR_LOCUS34443</name>
</gene>
<keyword evidence="10" id="KW-1185">Reference proteome</keyword>
<keyword evidence="2" id="KW-0479">Metal-binding</keyword>
<evidence type="ECO:0000313" key="9">
    <source>
        <dbReference type="EMBL" id="CAL4173875.1"/>
    </source>
</evidence>
<comment type="caution">
    <text evidence="9">The sequence shown here is derived from an EMBL/GenBank/DDBJ whole genome shotgun (WGS) entry which is preliminary data.</text>
</comment>
<dbReference type="AlphaFoldDB" id="A0AAV2SAV1"/>
<dbReference type="GO" id="GO:0005634">
    <property type="term" value="C:nucleus"/>
    <property type="evidence" value="ECO:0007669"/>
    <property type="project" value="UniProtKB-SubCell"/>
</dbReference>
<dbReference type="FunFam" id="3.30.160.60:FF:000733">
    <property type="entry name" value="Zinc finger protein 236 variant"/>
    <property type="match status" value="1"/>
</dbReference>
<evidence type="ECO:0000256" key="3">
    <source>
        <dbReference type="ARBA" id="ARBA00022737"/>
    </source>
</evidence>
<reference evidence="9 10" key="1">
    <citation type="submission" date="2024-05" db="EMBL/GenBank/DDBJ databases">
        <authorList>
            <person name="Wallberg A."/>
        </authorList>
    </citation>
    <scope>NUCLEOTIDE SEQUENCE [LARGE SCALE GENOMIC DNA]</scope>
</reference>
<keyword evidence="5" id="KW-0862">Zinc</keyword>
<keyword evidence="6" id="KW-0539">Nucleus</keyword>
<evidence type="ECO:0000256" key="1">
    <source>
        <dbReference type="ARBA" id="ARBA00004123"/>
    </source>
</evidence>
<dbReference type="Pfam" id="PF00096">
    <property type="entry name" value="zf-C2H2"/>
    <property type="match status" value="1"/>
</dbReference>
<keyword evidence="4 7" id="KW-0863">Zinc-finger</keyword>
<dbReference type="GO" id="GO:0008270">
    <property type="term" value="F:zinc ion binding"/>
    <property type="evidence" value="ECO:0007669"/>
    <property type="project" value="UniProtKB-KW"/>
</dbReference>
<dbReference type="PANTHER" id="PTHR24394">
    <property type="entry name" value="ZINC FINGER PROTEIN"/>
    <property type="match status" value="1"/>
</dbReference>
<dbReference type="InterPro" id="IPR036236">
    <property type="entry name" value="Znf_C2H2_sf"/>
</dbReference>
<comment type="subcellular location">
    <subcellularLocation>
        <location evidence="1">Nucleus</location>
    </subcellularLocation>
</comment>
<feature type="non-terminal residue" evidence="9">
    <location>
        <position position="1"/>
    </location>
</feature>
<evidence type="ECO:0000313" key="10">
    <source>
        <dbReference type="Proteomes" id="UP001497623"/>
    </source>
</evidence>
<dbReference type="InterPro" id="IPR013087">
    <property type="entry name" value="Znf_C2H2_type"/>
</dbReference>
<dbReference type="PROSITE" id="PS50157">
    <property type="entry name" value="ZINC_FINGER_C2H2_2"/>
    <property type="match status" value="1"/>
</dbReference>
<dbReference type="Gene3D" id="3.30.160.60">
    <property type="entry name" value="Classic Zinc Finger"/>
    <property type="match status" value="1"/>
</dbReference>
<dbReference type="Proteomes" id="UP001497623">
    <property type="component" value="Unassembled WGS sequence"/>
</dbReference>
<sequence>HGRIHTGEKPYECSLCNKCFSTKGYMERHKRTHTEVKWKQCRWCGKRFTLSDFEKHREVSCLFDAGMKITHWDETMKKQYRRPGGRRRTSNASLSQFFKVTSGK</sequence>
<accession>A0AAV2SAV1</accession>
<dbReference type="PANTHER" id="PTHR24394:SF44">
    <property type="entry name" value="ZINC FINGER PROTEIN 271-LIKE"/>
    <property type="match status" value="1"/>
</dbReference>
<evidence type="ECO:0000256" key="4">
    <source>
        <dbReference type="ARBA" id="ARBA00022771"/>
    </source>
</evidence>
<feature type="non-terminal residue" evidence="9">
    <location>
        <position position="104"/>
    </location>
</feature>
<dbReference type="EMBL" id="CAXKWB010053103">
    <property type="protein sequence ID" value="CAL4173875.1"/>
    <property type="molecule type" value="Genomic_DNA"/>
</dbReference>
<dbReference type="SUPFAM" id="SSF57667">
    <property type="entry name" value="beta-beta-alpha zinc fingers"/>
    <property type="match status" value="1"/>
</dbReference>
<proteinExistence type="predicted"/>
<evidence type="ECO:0000256" key="7">
    <source>
        <dbReference type="PROSITE-ProRule" id="PRU00042"/>
    </source>
</evidence>
<protein>
    <recommendedName>
        <fullName evidence="8">C2H2-type domain-containing protein</fullName>
    </recommendedName>
</protein>
<keyword evidence="3" id="KW-0677">Repeat</keyword>
<name>A0AAV2SAV1_MEGNR</name>
<dbReference type="GO" id="GO:0000981">
    <property type="term" value="F:DNA-binding transcription factor activity, RNA polymerase II-specific"/>
    <property type="evidence" value="ECO:0007669"/>
    <property type="project" value="TreeGrafter"/>
</dbReference>
<dbReference type="SMART" id="SM00355">
    <property type="entry name" value="ZnF_C2H2"/>
    <property type="match status" value="1"/>
</dbReference>
<evidence type="ECO:0000256" key="5">
    <source>
        <dbReference type="ARBA" id="ARBA00022833"/>
    </source>
</evidence>
<organism evidence="9 10">
    <name type="scientific">Meganyctiphanes norvegica</name>
    <name type="common">Northern krill</name>
    <name type="synonym">Thysanopoda norvegica</name>
    <dbReference type="NCBI Taxonomy" id="48144"/>
    <lineage>
        <taxon>Eukaryota</taxon>
        <taxon>Metazoa</taxon>
        <taxon>Ecdysozoa</taxon>
        <taxon>Arthropoda</taxon>
        <taxon>Crustacea</taxon>
        <taxon>Multicrustacea</taxon>
        <taxon>Malacostraca</taxon>
        <taxon>Eumalacostraca</taxon>
        <taxon>Eucarida</taxon>
        <taxon>Euphausiacea</taxon>
        <taxon>Euphausiidae</taxon>
        <taxon>Meganyctiphanes</taxon>
    </lineage>
</organism>
<dbReference type="PROSITE" id="PS00028">
    <property type="entry name" value="ZINC_FINGER_C2H2_1"/>
    <property type="match status" value="1"/>
</dbReference>